<evidence type="ECO:0000256" key="1">
    <source>
        <dbReference type="SAM" id="Phobius"/>
    </source>
</evidence>
<name>A0A2M8G6F2_UNCKA</name>
<evidence type="ECO:0000313" key="2">
    <source>
        <dbReference type="EMBL" id="PJC68505.1"/>
    </source>
</evidence>
<keyword evidence="2" id="KW-0489">Methyltransferase</keyword>
<dbReference type="GO" id="GO:0008168">
    <property type="term" value="F:methyltransferase activity"/>
    <property type="evidence" value="ECO:0007669"/>
    <property type="project" value="UniProtKB-KW"/>
</dbReference>
<dbReference type="AlphaFoldDB" id="A0A2M8G6F2"/>
<keyword evidence="1" id="KW-0472">Membrane</keyword>
<accession>A0A2M8G6F2</accession>
<sequence length="80" mass="8776">MSKNPKSLILVFIQFATLGIIFATGSVLARNPLLLGLESLGICLEIWAILFMCRQSKLQVTADVAPGSHLVISGPYRYIR</sequence>
<feature type="non-terminal residue" evidence="2">
    <location>
        <position position="80"/>
    </location>
</feature>
<gene>
    <name evidence="2" type="ORF">CO015_03790</name>
</gene>
<keyword evidence="1" id="KW-0812">Transmembrane</keyword>
<keyword evidence="2" id="KW-0808">Transferase</keyword>
<keyword evidence="1" id="KW-1133">Transmembrane helix</keyword>
<dbReference type="GO" id="GO:0032259">
    <property type="term" value="P:methylation"/>
    <property type="evidence" value="ECO:0007669"/>
    <property type="project" value="UniProtKB-KW"/>
</dbReference>
<proteinExistence type="predicted"/>
<dbReference type="Proteomes" id="UP000229438">
    <property type="component" value="Unassembled WGS sequence"/>
</dbReference>
<evidence type="ECO:0000313" key="3">
    <source>
        <dbReference type="Proteomes" id="UP000229438"/>
    </source>
</evidence>
<organism evidence="2 3">
    <name type="scientific">candidate division WWE3 bacterium CG_4_8_14_3_um_filter_42_11</name>
    <dbReference type="NCBI Taxonomy" id="1975076"/>
    <lineage>
        <taxon>Bacteria</taxon>
        <taxon>Katanobacteria</taxon>
    </lineage>
</organism>
<feature type="transmembrane region" description="Helical" evidence="1">
    <location>
        <begin position="33"/>
        <end position="53"/>
    </location>
</feature>
<protein>
    <submittedName>
        <fullName evidence="2">Isoprenylcysteine carboxyl methyltransferase</fullName>
    </submittedName>
</protein>
<dbReference type="EMBL" id="PFQS01000088">
    <property type="protein sequence ID" value="PJC68505.1"/>
    <property type="molecule type" value="Genomic_DNA"/>
</dbReference>
<reference evidence="3" key="1">
    <citation type="submission" date="2017-09" db="EMBL/GenBank/DDBJ databases">
        <title>Depth-based differentiation of microbial function through sediment-hosted aquifers and enrichment of novel symbionts in the deep terrestrial subsurface.</title>
        <authorList>
            <person name="Probst A.J."/>
            <person name="Ladd B."/>
            <person name="Jarett J.K."/>
            <person name="Geller-Mcgrath D.E."/>
            <person name="Sieber C.M.K."/>
            <person name="Emerson J.B."/>
            <person name="Anantharaman K."/>
            <person name="Thomas B.C."/>
            <person name="Malmstrom R."/>
            <person name="Stieglmeier M."/>
            <person name="Klingl A."/>
            <person name="Woyke T."/>
            <person name="Ryan C.M."/>
            <person name="Banfield J.F."/>
        </authorList>
    </citation>
    <scope>NUCLEOTIDE SEQUENCE [LARGE SCALE GENOMIC DNA]</scope>
</reference>
<comment type="caution">
    <text evidence="2">The sequence shown here is derived from an EMBL/GenBank/DDBJ whole genome shotgun (WGS) entry which is preliminary data.</text>
</comment>